<dbReference type="PANTHER" id="PTHR24291">
    <property type="entry name" value="CYTOCHROME P450 FAMILY 4"/>
    <property type="match status" value="1"/>
</dbReference>
<name>A0A8J9ZWI6_BRALA</name>
<keyword evidence="5 8" id="KW-0472">Membrane</keyword>
<dbReference type="GO" id="GO:0020037">
    <property type="term" value="F:heme binding"/>
    <property type="evidence" value="ECO:0007669"/>
    <property type="project" value="InterPro"/>
</dbReference>
<dbReference type="SUPFAM" id="SSF48264">
    <property type="entry name" value="Cytochrome P450"/>
    <property type="match status" value="1"/>
</dbReference>
<evidence type="ECO:0000256" key="5">
    <source>
        <dbReference type="ARBA" id="ARBA00023136"/>
    </source>
</evidence>
<evidence type="ECO:0000256" key="4">
    <source>
        <dbReference type="ARBA" id="ARBA00023033"/>
    </source>
</evidence>
<dbReference type="PROSITE" id="PS00086">
    <property type="entry name" value="CYTOCHROME_P450"/>
    <property type="match status" value="1"/>
</dbReference>
<dbReference type="GO" id="GO:0012505">
    <property type="term" value="C:endomembrane system"/>
    <property type="evidence" value="ECO:0007669"/>
    <property type="project" value="UniProtKB-SubCell"/>
</dbReference>
<dbReference type="InterPro" id="IPR036396">
    <property type="entry name" value="Cyt_P450_sf"/>
</dbReference>
<evidence type="ECO:0000313" key="10">
    <source>
        <dbReference type="Proteomes" id="UP000838412"/>
    </source>
</evidence>
<keyword evidence="10" id="KW-1185">Reference proteome</keyword>
<dbReference type="EMBL" id="OV696689">
    <property type="protein sequence ID" value="CAH1263499.1"/>
    <property type="molecule type" value="Genomic_DNA"/>
</dbReference>
<dbReference type="PANTHER" id="PTHR24291:SF201">
    <property type="entry name" value="CYTOCHROME P450, FAMILY 4, SUBFAMILY B, POLYPEPTIDE 7"/>
    <property type="match status" value="1"/>
</dbReference>
<dbReference type="InterPro" id="IPR017972">
    <property type="entry name" value="Cyt_P450_CS"/>
</dbReference>
<dbReference type="FunFam" id="1.10.630.10:FF:000005">
    <property type="entry name" value="cytochrome P450 4F22 isoform X2"/>
    <property type="match status" value="1"/>
</dbReference>
<dbReference type="GO" id="GO:0004497">
    <property type="term" value="F:monooxygenase activity"/>
    <property type="evidence" value="ECO:0007669"/>
    <property type="project" value="UniProtKB-KW"/>
</dbReference>
<feature type="transmembrane region" description="Helical" evidence="8">
    <location>
        <begin position="20"/>
        <end position="41"/>
    </location>
</feature>
<proteinExistence type="inferred from homology"/>
<evidence type="ECO:0000256" key="6">
    <source>
        <dbReference type="PIRSR" id="PIRSR602401-1"/>
    </source>
</evidence>
<reference evidence="9" key="1">
    <citation type="submission" date="2022-01" db="EMBL/GenBank/DDBJ databases">
        <authorList>
            <person name="Braso-Vives M."/>
        </authorList>
    </citation>
    <scope>NUCLEOTIDE SEQUENCE</scope>
</reference>
<keyword evidence="3 6" id="KW-0479">Metal-binding</keyword>
<dbReference type="Pfam" id="PF00067">
    <property type="entry name" value="p450"/>
    <property type="match status" value="1"/>
</dbReference>
<keyword evidence="7" id="KW-0560">Oxidoreductase</keyword>
<gene>
    <name evidence="9" type="primary">CYP4F2</name>
    <name evidence="9" type="ORF">BLAG_LOCUS18180</name>
</gene>
<dbReference type="PRINTS" id="PR00385">
    <property type="entry name" value="P450"/>
</dbReference>
<evidence type="ECO:0000256" key="2">
    <source>
        <dbReference type="ARBA" id="ARBA00010617"/>
    </source>
</evidence>
<dbReference type="InterPro" id="IPR050196">
    <property type="entry name" value="Cytochrome_P450_Monoox"/>
</dbReference>
<comment type="similarity">
    <text evidence="2 7">Belongs to the cytochrome P450 family.</text>
</comment>
<evidence type="ECO:0000256" key="1">
    <source>
        <dbReference type="ARBA" id="ARBA00004308"/>
    </source>
</evidence>
<dbReference type="AlphaFoldDB" id="A0A8J9ZWI6"/>
<dbReference type="GO" id="GO:0016705">
    <property type="term" value="F:oxidoreductase activity, acting on paired donors, with incorporation or reduction of molecular oxygen"/>
    <property type="evidence" value="ECO:0007669"/>
    <property type="project" value="InterPro"/>
</dbReference>
<evidence type="ECO:0000256" key="8">
    <source>
        <dbReference type="SAM" id="Phobius"/>
    </source>
</evidence>
<dbReference type="InterPro" id="IPR001128">
    <property type="entry name" value="Cyt_P450"/>
</dbReference>
<protein>
    <submittedName>
        <fullName evidence="9">CYP4F2 protein</fullName>
    </submittedName>
</protein>
<evidence type="ECO:0000256" key="7">
    <source>
        <dbReference type="RuleBase" id="RU000461"/>
    </source>
</evidence>
<dbReference type="GO" id="GO:0005506">
    <property type="term" value="F:iron ion binding"/>
    <property type="evidence" value="ECO:0007669"/>
    <property type="project" value="InterPro"/>
</dbReference>
<dbReference type="OrthoDB" id="1470350at2759"/>
<evidence type="ECO:0000256" key="3">
    <source>
        <dbReference type="ARBA" id="ARBA00022723"/>
    </source>
</evidence>
<comment type="subcellular location">
    <subcellularLocation>
        <location evidence="1">Endomembrane system</location>
    </subcellularLocation>
</comment>
<dbReference type="PRINTS" id="PR00463">
    <property type="entry name" value="EP450I"/>
</dbReference>
<accession>A0A8J9ZWI6</accession>
<keyword evidence="8" id="KW-1133">Transmembrane helix</keyword>
<dbReference type="Gene3D" id="1.10.630.10">
    <property type="entry name" value="Cytochrome P450"/>
    <property type="match status" value="1"/>
</dbReference>
<feature type="binding site" description="axial binding residue" evidence="6">
    <location>
        <position position="463"/>
    </location>
    <ligand>
        <name>heme</name>
        <dbReference type="ChEBI" id="CHEBI:30413"/>
    </ligand>
    <ligandPart>
        <name>Fe</name>
        <dbReference type="ChEBI" id="CHEBI:18248"/>
    </ligandPart>
</feature>
<sequence>MSSDNSSHLLGFLSRHGLTTAVWCAVALCALVLVKFTVAVVRSLRNMWALEKVFPVPPGAHWLLGHLVFASNEHSFNKTLLEWAEQYPHGYTFKHSAAMGRLVAVHPDYVRTLLMRTDKKNEIVYNILRPWLGNGLLLSSRPKWFRNRRLLTPGFHFEILKPYVRLFSESTNAMLDNWGELKPGSAIDVFHQVSLMTLDSMLKCTLSQNTNCQTRKTNDYISSIHELAELAVLRGRSVVYLLSDFLYSISSGGRRHKAACYRVHKYSEEIIRQRKEVLKEQSASGSTHGKKYLDFLDILLRAKDEDGNGLTDAEIRDEVDTFMFEGHDTTASGLSWTLYCLARHPGHQEKCRKEAQEVLKGKTEVTWDDLPSMKYITMCVKESLRMYPAVPEIFRDVETSVTFSDGRTLPEGSQVYIGLYHLHHSPHIWEKPEEFDPSRFSPENSKDRHPYAFLPFSAGPRNCIGQHFAMNELKTAVALILQRFSLTPDDTLPEPFPVHRMVLRADTPGLFLKIRPIEME</sequence>
<keyword evidence="4 7" id="KW-0503">Monooxygenase</keyword>
<organism evidence="9 10">
    <name type="scientific">Branchiostoma lanceolatum</name>
    <name type="common">Common lancelet</name>
    <name type="synonym">Amphioxus lanceolatum</name>
    <dbReference type="NCBI Taxonomy" id="7740"/>
    <lineage>
        <taxon>Eukaryota</taxon>
        <taxon>Metazoa</taxon>
        <taxon>Chordata</taxon>
        <taxon>Cephalochordata</taxon>
        <taxon>Leptocardii</taxon>
        <taxon>Amphioxiformes</taxon>
        <taxon>Branchiostomatidae</taxon>
        <taxon>Branchiostoma</taxon>
    </lineage>
</organism>
<dbReference type="CDD" id="cd20659">
    <property type="entry name" value="CYP4B_4F-like"/>
    <property type="match status" value="1"/>
</dbReference>
<dbReference type="Proteomes" id="UP000838412">
    <property type="component" value="Chromosome 4"/>
</dbReference>
<keyword evidence="6 7" id="KW-0408">Iron</keyword>
<keyword evidence="8" id="KW-0812">Transmembrane</keyword>
<dbReference type="InterPro" id="IPR002401">
    <property type="entry name" value="Cyt_P450_E_grp-I"/>
</dbReference>
<comment type="cofactor">
    <cofactor evidence="6">
        <name>heme</name>
        <dbReference type="ChEBI" id="CHEBI:30413"/>
    </cofactor>
</comment>
<keyword evidence="6 7" id="KW-0349">Heme</keyword>
<evidence type="ECO:0000313" key="9">
    <source>
        <dbReference type="EMBL" id="CAH1263499.1"/>
    </source>
</evidence>